<organism evidence="8 9">
    <name type="scientific">Belliella filtrata</name>
    <dbReference type="NCBI Taxonomy" id="2923435"/>
    <lineage>
        <taxon>Bacteria</taxon>
        <taxon>Pseudomonadati</taxon>
        <taxon>Bacteroidota</taxon>
        <taxon>Cytophagia</taxon>
        <taxon>Cytophagales</taxon>
        <taxon>Cyclobacteriaceae</taxon>
        <taxon>Belliella</taxon>
    </lineage>
</organism>
<dbReference type="InterPro" id="IPR050833">
    <property type="entry name" value="Poly_Biosynth_Transport"/>
</dbReference>
<comment type="subcellular location">
    <subcellularLocation>
        <location evidence="1">Cell membrane</location>
        <topology evidence="1">Multi-pass membrane protein</topology>
    </subcellularLocation>
</comment>
<feature type="transmembrane region" description="Helical" evidence="7">
    <location>
        <begin position="288"/>
        <end position="307"/>
    </location>
</feature>
<feature type="transmembrane region" description="Helical" evidence="7">
    <location>
        <begin position="112"/>
        <end position="135"/>
    </location>
</feature>
<reference evidence="8" key="1">
    <citation type="submission" date="2022-03" db="EMBL/GenBank/DDBJ databases">
        <title>De novo assembled genomes of Belliella spp. (Cyclobacteriaceae) strains.</title>
        <authorList>
            <person name="Szabo A."/>
            <person name="Korponai K."/>
            <person name="Felfoldi T."/>
        </authorList>
    </citation>
    <scope>NUCLEOTIDE SEQUENCE</scope>
    <source>
        <strain evidence="8">DSM 111904</strain>
    </source>
</reference>
<evidence type="ECO:0000313" key="9">
    <source>
        <dbReference type="Proteomes" id="UP001165489"/>
    </source>
</evidence>
<feature type="transmembrane region" description="Helical" evidence="7">
    <location>
        <begin position="147"/>
        <end position="165"/>
    </location>
</feature>
<sequence length="474" mass="53352">MSSIYKSVTSGVLYTGISKYSTVIISIVIGAILARLLSPEEFGVVALITVIISFFNILTNAGIGPAVIQNKKLEEEDLQSIFLFSIIIGFILALIFFFTATPISSFYSNKELIPLIRLMSLTVFFSALKIVPNALLLKKLKFKKVGIINVLVQLISGIFAVLFAFKGFSYYALIFKSIFDGMFTFAFFYWLSPIKITFNLKTSAINKILRFSTFQFLFNFINYFSRNLDNLLIGKFLSPASLGFYDKSYQLMMMPVSNLTHVITPVLHPVLSDFHYDKNRISNAYNKVVLLLATIGFPLSVFLYFSASEIILLLYGDQWMQSIPVFKILALTVGLQMILSSSGSIFQAINRTDLLFYSGGLSAIFMVSGICYGIFIGQSLESVGYGLIGAFLINFFQGFYYLIKRGLNQSLTTFYKTLFYPLIISIILVFNLLALEYFVIENILLSLLLKLLISVLVTVVIFLMKKEGRDLILK</sequence>
<feature type="transmembrane region" description="Helical" evidence="7">
    <location>
        <begin position="354"/>
        <end position="377"/>
    </location>
</feature>
<feature type="transmembrane region" description="Helical" evidence="7">
    <location>
        <begin position="383"/>
        <end position="403"/>
    </location>
</feature>
<keyword evidence="9" id="KW-1185">Reference proteome</keyword>
<keyword evidence="3" id="KW-1003">Cell membrane</keyword>
<keyword evidence="6 7" id="KW-0472">Membrane</keyword>
<dbReference type="EMBL" id="JAKZGP010000021">
    <property type="protein sequence ID" value="MCH7409684.1"/>
    <property type="molecule type" value="Genomic_DNA"/>
</dbReference>
<dbReference type="PANTHER" id="PTHR30250">
    <property type="entry name" value="PST FAMILY PREDICTED COLANIC ACID TRANSPORTER"/>
    <property type="match status" value="1"/>
</dbReference>
<proteinExistence type="inferred from homology"/>
<gene>
    <name evidence="8" type="ORF">MM239_09785</name>
</gene>
<evidence type="ECO:0000313" key="8">
    <source>
        <dbReference type="EMBL" id="MCH7409684.1"/>
    </source>
</evidence>
<dbReference type="PANTHER" id="PTHR30250:SF10">
    <property type="entry name" value="LIPOPOLYSACCHARIDE BIOSYNTHESIS PROTEIN WZXC"/>
    <property type="match status" value="1"/>
</dbReference>
<comment type="caution">
    <text evidence="8">The sequence shown here is derived from an EMBL/GenBank/DDBJ whole genome shotgun (WGS) entry which is preliminary data.</text>
</comment>
<feature type="transmembrane region" description="Helical" evidence="7">
    <location>
        <begin position="415"/>
        <end position="437"/>
    </location>
</feature>
<feature type="transmembrane region" description="Helical" evidence="7">
    <location>
        <begin position="42"/>
        <end position="68"/>
    </location>
</feature>
<feature type="transmembrane region" description="Helical" evidence="7">
    <location>
        <begin position="80"/>
        <end position="100"/>
    </location>
</feature>
<evidence type="ECO:0000256" key="7">
    <source>
        <dbReference type="SAM" id="Phobius"/>
    </source>
</evidence>
<dbReference type="CDD" id="cd13127">
    <property type="entry name" value="MATE_tuaB_like"/>
    <property type="match status" value="1"/>
</dbReference>
<feature type="transmembrane region" description="Helical" evidence="7">
    <location>
        <begin position="443"/>
        <end position="464"/>
    </location>
</feature>
<evidence type="ECO:0000256" key="1">
    <source>
        <dbReference type="ARBA" id="ARBA00004651"/>
    </source>
</evidence>
<keyword evidence="5 7" id="KW-1133">Transmembrane helix</keyword>
<dbReference type="Proteomes" id="UP001165489">
    <property type="component" value="Unassembled WGS sequence"/>
</dbReference>
<name>A0ABS9UZZ5_9BACT</name>
<protein>
    <submittedName>
        <fullName evidence="8">Lipopolysaccharide biosynthesis protein</fullName>
    </submittedName>
</protein>
<evidence type="ECO:0000256" key="5">
    <source>
        <dbReference type="ARBA" id="ARBA00022989"/>
    </source>
</evidence>
<comment type="similarity">
    <text evidence="2">Belongs to the polysaccharide synthase family.</text>
</comment>
<evidence type="ECO:0000256" key="3">
    <source>
        <dbReference type="ARBA" id="ARBA00022475"/>
    </source>
</evidence>
<dbReference type="RefSeq" id="WP_241348004.1">
    <property type="nucleotide sequence ID" value="NZ_JAKZGP010000021.1"/>
</dbReference>
<feature type="transmembrane region" description="Helical" evidence="7">
    <location>
        <begin position="12"/>
        <end position="36"/>
    </location>
</feature>
<accession>A0ABS9UZZ5</accession>
<dbReference type="Pfam" id="PF13440">
    <property type="entry name" value="Polysacc_synt_3"/>
    <property type="match status" value="1"/>
</dbReference>
<feature type="transmembrane region" description="Helical" evidence="7">
    <location>
        <begin position="171"/>
        <end position="191"/>
    </location>
</feature>
<evidence type="ECO:0000256" key="4">
    <source>
        <dbReference type="ARBA" id="ARBA00022692"/>
    </source>
</evidence>
<evidence type="ECO:0000256" key="2">
    <source>
        <dbReference type="ARBA" id="ARBA00007430"/>
    </source>
</evidence>
<feature type="transmembrane region" description="Helical" evidence="7">
    <location>
        <begin position="319"/>
        <end position="342"/>
    </location>
</feature>
<evidence type="ECO:0000256" key="6">
    <source>
        <dbReference type="ARBA" id="ARBA00023136"/>
    </source>
</evidence>
<keyword evidence="4 7" id="KW-0812">Transmembrane</keyword>